<feature type="region of interest" description="Disordered" evidence="3">
    <location>
        <begin position="311"/>
        <end position="336"/>
    </location>
</feature>
<dbReference type="PANTHER" id="PTHR23055">
    <property type="entry name" value="CALCIUM BINDING PROTEINS"/>
    <property type="match status" value="1"/>
</dbReference>
<feature type="domain" description="EF-hand" evidence="5">
    <location>
        <begin position="73"/>
        <end position="108"/>
    </location>
</feature>
<accession>A0ABT0H2A1</accession>
<evidence type="ECO:0000256" key="2">
    <source>
        <dbReference type="ARBA" id="ARBA00022737"/>
    </source>
</evidence>
<dbReference type="InterPro" id="IPR018247">
    <property type="entry name" value="EF_Hand_1_Ca_BS"/>
</dbReference>
<comment type="caution">
    <text evidence="6">The sequence shown here is derived from an EMBL/GenBank/DDBJ whole genome shotgun (WGS) entry which is preliminary data.</text>
</comment>
<organism evidence="6 7">
    <name type="scientific">Roseibium sediminicola</name>
    <dbReference type="NCBI Taxonomy" id="2933272"/>
    <lineage>
        <taxon>Bacteria</taxon>
        <taxon>Pseudomonadati</taxon>
        <taxon>Pseudomonadota</taxon>
        <taxon>Alphaproteobacteria</taxon>
        <taxon>Hyphomicrobiales</taxon>
        <taxon>Stappiaceae</taxon>
        <taxon>Roseibium</taxon>
    </lineage>
</organism>
<dbReference type="InterPro" id="IPR028846">
    <property type="entry name" value="Recoverin"/>
</dbReference>
<name>A0ABT0H2A1_9HYPH</name>
<dbReference type="PROSITE" id="PS50222">
    <property type="entry name" value="EF_HAND_2"/>
    <property type="match status" value="4"/>
</dbReference>
<evidence type="ECO:0000256" key="4">
    <source>
        <dbReference type="SAM" id="SignalP"/>
    </source>
</evidence>
<dbReference type="SUPFAM" id="SSF47473">
    <property type="entry name" value="EF-hand"/>
    <property type="match status" value="2"/>
</dbReference>
<dbReference type="RefSeq" id="WP_248159643.1">
    <property type="nucleotide sequence ID" value="NZ_JALNMJ010000032.1"/>
</dbReference>
<dbReference type="Pfam" id="PF13202">
    <property type="entry name" value="EF-hand_5"/>
    <property type="match status" value="5"/>
</dbReference>
<keyword evidence="2" id="KW-0677">Repeat</keyword>
<dbReference type="InterPro" id="IPR002048">
    <property type="entry name" value="EF_hand_dom"/>
</dbReference>
<protein>
    <submittedName>
        <fullName evidence="6">EF-hand domain-containing protein</fullName>
    </submittedName>
</protein>
<evidence type="ECO:0000313" key="7">
    <source>
        <dbReference type="Proteomes" id="UP001431221"/>
    </source>
</evidence>
<evidence type="ECO:0000313" key="6">
    <source>
        <dbReference type="EMBL" id="MCK7615813.1"/>
    </source>
</evidence>
<dbReference type="Gene3D" id="1.10.238.10">
    <property type="entry name" value="EF-hand"/>
    <property type="match status" value="4"/>
</dbReference>
<dbReference type="PROSITE" id="PS00018">
    <property type="entry name" value="EF_HAND_1"/>
    <property type="match status" value="3"/>
</dbReference>
<feature type="chain" id="PRO_5046387993" evidence="4">
    <location>
        <begin position="30"/>
        <end position="336"/>
    </location>
</feature>
<feature type="domain" description="EF-hand" evidence="5">
    <location>
        <begin position="236"/>
        <end position="271"/>
    </location>
</feature>
<proteinExistence type="predicted"/>
<reference evidence="6" key="1">
    <citation type="submission" date="2022-04" db="EMBL/GenBank/DDBJ databases">
        <title>Roseibium sp. CAU 1639 isolated from mud.</title>
        <authorList>
            <person name="Kim W."/>
        </authorList>
    </citation>
    <scope>NUCLEOTIDE SEQUENCE</scope>
    <source>
        <strain evidence="6">CAU 1639</strain>
    </source>
</reference>
<keyword evidence="4" id="KW-0732">Signal</keyword>
<feature type="compositionally biased region" description="Basic and acidic residues" evidence="3">
    <location>
        <begin position="188"/>
        <end position="202"/>
    </location>
</feature>
<sequence>MKPFKKIAIAALAASVAGTALTAGLTASAQDTAASGDGGTQMEQADGQRFAHMGEGGHGWGRGHGGKWGGHRGGEHRAERLFERFDVNEDGVITAAEIEEVRTQNFASADADGNGEVSLEDFKAAFLERSNDRMVRAFQFLDRDGDGTVTQEEIDQVANRMFNRLDRDGNGTVERIRGPQADEDDDERGPRGQHAERGERGGHHGPRGPHMGRGGPGQMFLGLFDDDGDGKVTREDFDAKRAELFALADTNGSGSFTLEEFGPLWLAVNENRIVDMFQRADADGSLGITAEEHDKRLDKLMERADRNKDGVITKADFQHGKKGKGKGKGWRHHDRG</sequence>
<evidence type="ECO:0000256" key="1">
    <source>
        <dbReference type="ARBA" id="ARBA00022723"/>
    </source>
</evidence>
<keyword evidence="1" id="KW-0479">Metal-binding</keyword>
<evidence type="ECO:0000256" key="3">
    <source>
        <dbReference type="SAM" id="MobiDB-lite"/>
    </source>
</evidence>
<dbReference type="Proteomes" id="UP001431221">
    <property type="component" value="Unassembled WGS sequence"/>
</dbReference>
<feature type="compositionally biased region" description="Basic and acidic residues" evidence="3">
    <location>
        <begin position="165"/>
        <end position="177"/>
    </location>
</feature>
<feature type="domain" description="EF-hand" evidence="5">
    <location>
        <begin position="292"/>
        <end position="327"/>
    </location>
</feature>
<feature type="compositionally biased region" description="Gly residues" evidence="3">
    <location>
        <begin position="54"/>
        <end position="68"/>
    </location>
</feature>
<dbReference type="InterPro" id="IPR011992">
    <property type="entry name" value="EF-hand-dom_pair"/>
</dbReference>
<feature type="region of interest" description="Disordered" evidence="3">
    <location>
        <begin position="51"/>
        <end position="74"/>
    </location>
</feature>
<gene>
    <name evidence="6" type="ORF">M0H32_26960</name>
</gene>
<feature type="domain" description="EF-hand" evidence="5">
    <location>
        <begin position="129"/>
        <end position="164"/>
    </location>
</feature>
<dbReference type="SMART" id="SM00054">
    <property type="entry name" value="EFh"/>
    <property type="match status" value="5"/>
</dbReference>
<evidence type="ECO:0000259" key="5">
    <source>
        <dbReference type="PROSITE" id="PS50222"/>
    </source>
</evidence>
<dbReference type="EMBL" id="JALNMJ010000032">
    <property type="protein sequence ID" value="MCK7615813.1"/>
    <property type="molecule type" value="Genomic_DNA"/>
</dbReference>
<feature type="region of interest" description="Disordered" evidence="3">
    <location>
        <begin position="165"/>
        <end position="225"/>
    </location>
</feature>
<feature type="signal peptide" evidence="4">
    <location>
        <begin position="1"/>
        <end position="29"/>
    </location>
</feature>
<feature type="compositionally biased region" description="Basic residues" evidence="3">
    <location>
        <begin position="320"/>
        <end position="336"/>
    </location>
</feature>
<keyword evidence="7" id="KW-1185">Reference proteome</keyword>